<feature type="non-terminal residue" evidence="1">
    <location>
        <position position="104"/>
    </location>
</feature>
<reference evidence="1" key="1">
    <citation type="submission" date="2018-05" db="EMBL/GenBank/DDBJ databases">
        <authorList>
            <person name="Lanie J.A."/>
            <person name="Ng W.-L."/>
            <person name="Kazmierczak K.M."/>
            <person name="Andrzejewski T.M."/>
            <person name="Davidsen T.M."/>
            <person name="Wayne K.J."/>
            <person name="Tettelin H."/>
            <person name="Glass J.I."/>
            <person name="Rusch D."/>
            <person name="Podicherti R."/>
            <person name="Tsui H.-C.T."/>
            <person name="Winkler M.E."/>
        </authorList>
    </citation>
    <scope>NUCLEOTIDE SEQUENCE</scope>
</reference>
<accession>A0A382ASL3</accession>
<gene>
    <name evidence="1" type="ORF">METZ01_LOCUS157384</name>
</gene>
<proteinExistence type="predicted"/>
<dbReference type="EMBL" id="UINC01026670">
    <property type="protein sequence ID" value="SVB04530.1"/>
    <property type="molecule type" value="Genomic_DNA"/>
</dbReference>
<evidence type="ECO:0000313" key="1">
    <source>
        <dbReference type="EMBL" id="SVB04530.1"/>
    </source>
</evidence>
<dbReference type="AlphaFoldDB" id="A0A382ASL3"/>
<protein>
    <submittedName>
        <fullName evidence="1">Uncharacterized protein</fullName>
    </submittedName>
</protein>
<organism evidence="1">
    <name type="scientific">marine metagenome</name>
    <dbReference type="NCBI Taxonomy" id="408172"/>
    <lineage>
        <taxon>unclassified sequences</taxon>
        <taxon>metagenomes</taxon>
        <taxon>ecological metagenomes</taxon>
    </lineage>
</organism>
<sequence>MVNVFLNRGLRIGLALSLLFGPIACQSRDLSVPSGEEARARFRASSTVSVGVTGNVIEVNVNQPFQQIRRGGVLWAKVGPYVYLFTEEAETLLRDYPGVSGIRV</sequence>
<name>A0A382ASL3_9ZZZZ</name>